<evidence type="ECO:0000259" key="6">
    <source>
        <dbReference type="PROSITE" id="PS50968"/>
    </source>
</evidence>
<name>A0A3B0VPE0_9ZZZZ</name>
<keyword evidence="4" id="KW-0067">ATP-binding</keyword>
<dbReference type="GO" id="GO:0046872">
    <property type="term" value="F:metal ion binding"/>
    <property type="evidence" value="ECO:0007669"/>
    <property type="project" value="InterPro"/>
</dbReference>
<dbReference type="PROSITE" id="PS50975">
    <property type="entry name" value="ATP_GRASP"/>
    <property type="match status" value="1"/>
</dbReference>
<dbReference type="SUPFAM" id="SSF51230">
    <property type="entry name" value="Single hybrid motif"/>
    <property type="match status" value="1"/>
</dbReference>
<dbReference type="PROSITE" id="PS00866">
    <property type="entry name" value="CPSASE_1"/>
    <property type="match status" value="1"/>
</dbReference>
<dbReference type="Pfam" id="PF02785">
    <property type="entry name" value="Biotin_carb_C"/>
    <property type="match status" value="1"/>
</dbReference>
<evidence type="ECO:0000256" key="4">
    <source>
        <dbReference type="ARBA" id="ARBA00022840"/>
    </source>
</evidence>
<dbReference type="SUPFAM" id="SSF51246">
    <property type="entry name" value="Rudiment single hybrid motif"/>
    <property type="match status" value="1"/>
</dbReference>
<dbReference type="Pfam" id="PF02786">
    <property type="entry name" value="CPSase_L_D2"/>
    <property type="match status" value="1"/>
</dbReference>
<keyword evidence="3" id="KW-0547">Nucleotide-binding</keyword>
<dbReference type="InterPro" id="IPR005481">
    <property type="entry name" value="BC-like_N"/>
</dbReference>
<gene>
    <name evidence="9" type="ORF">MNBD_GAMMA01-1079</name>
</gene>
<evidence type="ECO:0000313" key="9">
    <source>
        <dbReference type="EMBL" id="VAW33494.1"/>
    </source>
</evidence>
<dbReference type="PANTHER" id="PTHR18866:SF33">
    <property type="entry name" value="METHYLCROTONOYL-COA CARBOXYLASE SUBUNIT ALPHA, MITOCHONDRIAL-RELATED"/>
    <property type="match status" value="1"/>
</dbReference>
<dbReference type="EMBL" id="UOEW01000034">
    <property type="protein sequence ID" value="VAW33494.1"/>
    <property type="molecule type" value="Genomic_DNA"/>
</dbReference>
<dbReference type="Gene3D" id="3.30.470.20">
    <property type="entry name" value="ATP-grasp fold, B domain"/>
    <property type="match status" value="1"/>
</dbReference>
<dbReference type="AlphaFoldDB" id="A0A3B0VPE0"/>
<evidence type="ECO:0000256" key="2">
    <source>
        <dbReference type="ARBA" id="ARBA00022598"/>
    </source>
</evidence>
<keyword evidence="5" id="KW-0092">Biotin</keyword>
<dbReference type="FunFam" id="3.30.470.20:FF:000028">
    <property type="entry name" value="Methylcrotonoyl-CoA carboxylase subunit alpha, mitochondrial"/>
    <property type="match status" value="1"/>
</dbReference>
<evidence type="ECO:0000256" key="5">
    <source>
        <dbReference type="ARBA" id="ARBA00023267"/>
    </source>
</evidence>
<dbReference type="Pfam" id="PF00364">
    <property type="entry name" value="Biotin_lipoyl"/>
    <property type="match status" value="1"/>
</dbReference>
<dbReference type="InterPro" id="IPR050856">
    <property type="entry name" value="Biotin_carboxylase_complex"/>
</dbReference>
<dbReference type="InterPro" id="IPR005479">
    <property type="entry name" value="CPAse_ATP-bd"/>
</dbReference>
<proteinExistence type="predicted"/>
<dbReference type="GO" id="GO:0005524">
    <property type="term" value="F:ATP binding"/>
    <property type="evidence" value="ECO:0007669"/>
    <property type="project" value="UniProtKB-KW"/>
</dbReference>
<dbReference type="FunFam" id="3.40.50.20:FF:000010">
    <property type="entry name" value="Propionyl-CoA carboxylase subunit alpha"/>
    <property type="match status" value="1"/>
</dbReference>
<feature type="domain" description="Lipoyl-binding" evidence="6">
    <location>
        <begin position="552"/>
        <end position="627"/>
    </location>
</feature>
<dbReference type="SUPFAM" id="SSF56059">
    <property type="entry name" value="Glutathione synthetase ATP-binding domain-like"/>
    <property type="match status" value="1"/>
</dbReference>
<comment type="cofactor">
    <cofactor evidence="1">
        <name>biotin</name>
        <dbReference type="ChEBI" id="CHEBI:57586"/>
    </cofactor>
</comment>
<dbReference type="Gene3D" id="2.40.50.100">
    <property type="match status" value="1"/>
</dbReference>
<protein>
    <submittedName>
        <fullName evidence="9">Methylcrotonyl-CoA carboxylase biotin-containing subunit</fullName>
        <ecNumber evidence="9">6.4.1.4</ecNumber>
    </submittedName>
</protein>
<sequence>MKIKTILIANRGEIACRIIQTCRKLGIKSVAVYAAIESDAKHVQMADSAYLIPADTATAAYLNATEIIKVAVANNVDAIHPGYGFLSESAEFAQSIANAGLIFIGAPITALELMGSKAAAKKTMLSAKVPCVPGYHGDAQGVELLQQQADKIGYPLLIKASRGGGGKGMKIVNQAAEFTEALNSAKREAIKSFGNSHVILEKFITKPKHIEVQVFADSLGNVVHLFERDCSSQRRYQKIIEEAPATCITDATKQAMYQAAIEATRAVDYQGAGTIEFIVQDDEFFFMEMNTRLQVEHRVTEMITGTDLVYWQILVASGEPLPLQQAEIKCTGHAIEARIYAEDSFNGFLPATGLLEDVQFCTGKNIIIDTGIGTGDNISIHFDPMIAKTVCWAKNRKKCIEAVLDNLDNTHIAGVKTNLGFLSALINSNEFSNNMVFTNSLDNGSLAINLPVVSNKIITTLIAQTSNNSASSAWSGNSGWSNSGTYFSSYSWLYNNEKISAKAKIVKHTVEFADGSNIEIDNSAILYVSQNQLQLISKRQRYIFDKIDYQANVTAQNTDDIISPMPGKILEIKVKVGDTVTQEQTLVVMEAMKMELALKAGRDAEVTAILVKPNAVISAGIIIIELQ</sequence>
<dbReference type="InterPro" id="IPR000089">
    <property type="entry name" value="Biotin_lipoyl"/>
</dbReference>
<accession>A0A3B0VPE0</accession>
<evidence type="ECO:0000259" key="7">
    <source>
        <dbReference type="PROSITE" id="PS50975"/>
    </source>
</evidence>
<organism evidence="9">
    <name type="scientific">hydrothermal vent metagenome</name>
    <dbReference type="NCBI Taxonomy" id="652676"/>
    <lineage>
        <taxon>unclassified sequences</taxon>
        <taxon>metagenomes</taxon>
        <taxon>ecological metagenomes</taxon>
    </lineage>
</organism>
<evidence type="ECO:0000256" key="1">
    <source>
        <dbReference type="ARBA" id="ARBA00001953"/>
    </source>
</evidence>
<evidence type="ECO:0000256" key="3">
    <source>
        <dbReference type="ARBA" id="ARBA00022741"/>
    </source>
</evidence>
<dbReference type="GO" id="GO:0004485">
    <property type="term" value="F:methylcrotonoyl-CoA carboxylase activity"/>
    <property type="evidence" value="ECO:0007669"/>
    <property type="project" value="UniProtKB-EC"/>
</dbReference>
<dbReference type="PROSITE" id="PS50968">
    <property type="entry name" value="BIOTINYL_LIPOYL"/>
    <property type="match status" value="1"/>
</dbReference>
<dbReference type="InterPro" id="IPR016185">
    <property type="entry name" value="PreATP-grasp_dom_sf"/>
</dbReference>
<dbReference type="SUPFAM" id="SSF52440">
    <property type="entry name" value="PreATP-grasp domain"/>
    <property type="match status" value="1"/>
</dbReference>
<dbReference type="InterPro" id="IPR005482">
    <property type="entry name" value="Biotin_COase_C"/>
</dbReference>
<feature type="domain" description="Biotin carboxylation" evidence="8">
    <location>
        <begin position="2"/>
        <end position="446"/>
    </location>
</feature>
<dbReference type="EC" id="6.4.1.4" evidence="9"/>
<dbReference type="PROSITE" id="PS00867">
    <property type="entry name" value="CPSASE_2"/>
    <property type="match status" value="1"/>
</dbReference>
<dbReference type="PANTHER" id="PTHR18866">
    <property type="entry name" value="CARBOXYLASE:PYRUVATE/ACETYL-COA/PROPIONYL-COA CARBOXYLASE"/>
    <property type="match status" value="1"/>
</dbReference>
<feature type="domain" description="ATP-grasp" evidence="7">
    <location>
        <begin position="121"/>
        <end position="317"/>
    </location>
</feature>
<dbReference type="GO" id="GO:0005739">
    <property type="term" value="C:mitochondrion"/>
    <property type="evidence" value="ECO:0007669"/>
    <property type="project" value="TreeGrafter"/>
</dbReference>
<dbReference type="SMART" id="SM00878">
    <property type="entry name" value="Biotin_carb_C"/>
    <property type="match status" value="1"/>
</dbReference>
<dbReference type="InterPro" id="IPR011053">
    <property type="entry name" value="Single_hybrid_motif"/>
</dbReference>
<dbReference type="InterPro" id="IPR011761">
    <property type="entry name" value="ATP-grasp"/>
</dbReference>
<dbReference type="InterPro" id="IPR011764">
    <property type="entry name" value="Biotin_carboxylation_dom"/>
</dbReference>
<keyword evidence="2 9" id="KW-0436">Ligase</keyword>
<reference evidence="9" key="1">
    <citation type="submission" date="2018-06" db="EMBL/GenBank/DDBJ databases">
        <authorList>
            <person name="Zhirakovskaya E."/>
        </authorList>
    </citation>
    <scope>NUCLEOTIDE SEQUENCE</scope>
</reference>
<evidence type="ECO:0000259" key="8">
    <source>
        <dbReference type="PROSITE" id="PS50979"/>
    </source>
</evidence>
<dbReference type="PROSITE" id="PS50979">
    <property type="entry name" value="BC"/>
    <property type="match status" value="1"/>
</dbReference>
<dbReference type="FunFam" id="3.30.1490.20:FF:000003">
    <property type="entry name" value="acetyl-CoA carboxylase isoform X1"/>
    <property type="match status" value="1"/>
</dbReference>
<dbReference type="Pfam" id="PF00289">
    <property type="entry name" value="Biotin_carb_N"/>
    <property type="match status" value="1"/>
</dbReference>
<dbReference type="CDD" id="cd06850">
    <property type="entry name" value="biotinyl_domain"/>
    <property type="match status" value="1"/>
</dbReference>
<dbReference type="InterPro" id="IPR011054">
    <property type="entry name" value="Rudment_hybrid_motif"/>
</dbReference>